<keyword evidence="1" id="KW-0479">Metal-binding</keyword>
<dbReference type="EMBL" id="JAMYWD010000006">
    <property type="protein sequence ID" value="KAJ4969498.1"/>
    <property type="molecule type" value="Genomic_DNA"/>
</dbReference>
<dbReference type="PANTHER" id="PTHR31669:SF21">
    <property type="entry name" value="PROTEIN FAR-RED IMPAIRED RESPONSE 1"/>
    <property type="match status" value="1"/>
</dbReference>
<keyword evidence="3" id="KW-1185">Reference proteome</keyword>
<sequence>MNMISKTNLDVLHAVQVQTSKIYTPIAEQYGASQSGSFLDKDIRKRMNKEGRLAIEPENAHAMLDHFIQLQQENPNFFYVIDLNDEQCLRNVFWVDAKSRHDYINFNDVVYLDTTYLKKRCKMPFAPFMGTWLRAMSGVTPRVIITDEDEGMKAAVAEVLPDTHHRYEEESKADFDSKHGLPALKSHSPHGKQLSTIYTHEPFKKFQLEVLGTIACHPRKEKEDGTKTIFRVQDFEAQQNFIVTWDETK</sequence>
<dbReference type="PANTHER" id="PTHR31669">
    <property type="entry name" value="PROTEIN FAR1-RELATED SEQUENCE 10-RELATED"/>
    <property type="match status" value="1"/>
</dbReference>
<comment type="function">
    <text evidence="1">Putative transcription activator involved in regulating light control of development.</text>
</comment>
<evidence type="ECO:0000313" key="2">
    <source>
        <dbReference type="EMBL" id="KAJ4969498.1"/>
    </source>
</evidence>
<comment type="caution">
    <text evidence="2">The sequence shown here is derived from an EMBL/GenBank/DDBJ whole genome shotgun (WGS) entry which is preliminary data.</text>
</comment>
<dbReference type="OrthoDB" id="1410806at2759"/>
<keyword evidence="1" id="KW-0539">Nucleus</keyword>
<evidence type="ECO:0000313" key="3">
    <source>
        <dbReference type="Proteomes" id="UP001141806"/>
    </source>
</evidence>
<protein>
    <recommendedName>
        <fullName evidence="1">Protein FAR1-RELATED SEQUENCE</fullName>
    </recommendedName>
</protein>
<dbReference type="GO" id="GO:0006355">
    <property type="term" value="P:regulation of DNA-templated transcription"/>
    <property type="evidence" value="ECO:0007669"/>
    <property type="project" value="UniProtKB-UniRule"/>
</dbReference>
<evidence type="ECO:0000256" key="1">
    <source>
        <dbReference type="RuleBase" id="RU367018"/>
    </source>
</evidence>
<accession>A0A9Q0KF56</accession>
<dbReference type="InterPro" id="IPR031052">
    <property type="entry name" value="FHY3/FAR1"/>
</dbReference>
<proteinExistence type="inferred from homology"/>
<comment type="subcellular location">
    <subcellularLocation>
        <location evidence="1">Nucleus</location>
    </subcellularLocation>
</comment>
<keyword evidence="1" id="KW-0863">Zinc-finger</keyword>
<name>A0A9Q0KF56_9MAGN</name>
<dbReference type="GO" id="GO:0005634">
    <property type="term" value="C:nucleus"/>
    <property type="evidence" value="ECO:0007669"/>
    <property type="project" value="UniProtKB-SubCell"/>
</dbReference>
<dbReference type="AlphaFoldDB" id="A0A9Q0KF56"/>
<organism evidence="2 3">
    <name type="scientific">Protea cynaroides</name>
    <dbReference type="NCBI Taxonomy" id="273540"/>
    <lineage>
        <taxon>Eukaryota</taxon>
        <taxon>Viridiplantae</taxon>
        <taxon>Streptophyta</taxon>
        <taxon>Embryophyta</taxon>
        <taxon>Tracheophyta</taxon>
        <taxon>Spermatophyta</taxon>
        <taxon>Magnoliopsida</taxon>
        <taxon>Proteales</taxon>
        <taxon>Proteaceae</taxon>
        <taxon>Protea</taxon>
    </lineage>
</organism>
<gene>
    <name evidence="2" type="ORF">NE237_016199</name>
</gene>
<dbReference type="Proteomes" id="UP001141806">
    <property type="component" value="Unassembled WGS sequence"/>
</dbReference>
<keyword evidence="1" id="KW-0862">Zinc</keyword>
<comment type="similarity">
    <text evidence="1">Belongs to the FHY3/FAR1 family.</text>
</comment>
<reference evidence="2" key="1">
    <citation type="journal article" date="2023" name="Plant J.">
        <title>The genome of the king protea, Protea cynaroides.</title>
        <authorList>
            <person name="Chang J."/>
            <person name="Duong T.A."/>
            <person name="Schoeman C."/>
            <person name="Ma X."/>
            <person name="Roodt D."/>
            <person name="Barker N."/>
            <person name="Li Z."/>
            <person name="Van de Peer Y."/>
            <person name="Mizrachi E."/>
        </authorList>
    </citation>
    <scope>NUCLEOTIDE SEQUENCE</scope>
    <source>
        <tissue evidence="2">Young leaves</tissue>
    </source>
</reference>
<dbReference type="GO" id="GO:0008270">
    <property type="term" value="F:zinc ion binding"/>
    <property type="evidence" value="ECO:0007669"/>
    <property type="project" value="UniProtKB-UniRule"/>
</dbReference>